<feature type="domain" description="AAA" evidence="1">
    <location>
        <begin position="35"/>
        <end position="111"/>
    </location>
</feature>
<name>K1TMN9_9ZZZZ</name>
<comment type="caution">
    <text evidence="2">The sequence shown here is derived from an EMBL/GenBank/DDBJ whole genome shotgun (WGS) entry which is preliminary data.</text>
</comment>
<dbReference type="PANTHER" id="PTHR33295">
    <property type="entry name" value="ATPASE"/>
    <property type="match status" value="1"/>
</dbReference>
<dbReference type="EMBL" id="AJWY01005714">
    <property type="protein sequence ID" value="EKC68879.1"/>
    <property type="molecule type" value="Genomic_DNA"/>
</dbReference>
<dbReference type="Gene3D" id="3.40.50.300">
    <property type="entry name" value="P-loop containing nucleotide triphosphate hydrolases"/>
    <property type="match status" value="1"/>
</dbReference>
<dbReference type="SUPFAM" id="SSF52540">
    <property type="entry name" value="P-loop containing nucleoside triphosphate hydrolases"/>
    <property type="match status" value="1"/>
</dbReference>
<dbReference type="Pfam" id="PF13173">
    <property type="entry name" value="AAA_14"/>
    <property type="match status" value="1"/>
</dbReference>
<gene>
    <name evidence="2" type="ORF">LEA_08569</name>
</gene>
<reference evidence="2" key="1">
    <citation type="journal article" date="2013" name="Environ. Microbiol.">
        <title>Microbiota from the distal guts of lean and obese adolescents exhibit partial functional redundancy besides clear differences in community structure.</title>
        <authorList>
            <person name="Ferrer M."/>
            <person name="Ruiz A."/>
            <person name="Lanza F."/>
            <person name="Haange S.B."/>
            <person name="Oberbach A."/>
            <person name="Till H."/>
            <person name="Bargiela R."/>
            <person name="Campoy C."/>
            <person name="Segura M.T."/>
            <person name="Richter M."/>
            <person name="von Bergen M."/>
            <person name="Seifert J."/>
            <person name="Suarez A."/>
        </authorList>
    </citation>
    <scope>NUCLEOTIDE SEQUENCE</scope>
</reference>
<evidence type="ECO:0000313" key="2">
    <source>
        <dbReference type="EMBL" id="EKC68879.1"/>
    </source>
</evidence>
<dbReference type="InterPro" id="IPR027417">
    <property type="entry name" value="P-loop_NTPase"/>
</dbReference>
<feature type="non-terminal residue" evidence="2">
    <location>
        <position position="112"/>
    </location>
</feature>
<sequence length="112" mass="13305">MTRIAIYYLQTEVITMIYRPLYVEKIMAYVDTPFVKILTGVRRCGKSTILKMIMERLKTQHNISEERIVSCRYDSMEYEDMTAKQMYAQLKERLSPDGKTYLFLDEVQEIKG</sequence>
<evidence type="ECO:0000259" key="1">
    <source>
        <dbReference type="Pfam" id="PF13173"/>
    </source>
</evidence>
<dbReference type="PANTHER" id="PTHR33295:SF20">
    <property type="entry name" value="ATPASE"/>
    <property type="match status" value="1"/>
</dbReference>
<protein>
    <submittedName>
        <fullName evidence="2">ATPase</fullName>
    </submittedName>
</protein>
<accession>K1TMN9</accession>
<organism evidence="2">
    <name type="scientific">human gut metagenome</name>
    <dbReference type="NCBI Taxonomy" id="408170"/>
    <lineage>
        <taxon>unclassified sequences</taxon>
        <taxon>metagenomes</taxon>
        <taxon>organismal metagenomes</taxon>
    </lineage>
</organism>
<proteinExistence type="predicted"/>
<dbReference type="InterPro" id="IPR041682">
    <property type="entry name" value="AAA_14"/>
</dbReference>
<dbReference type="AlphaFoldDB" id="K1TMN9"/>